<protein>
    <submittedName>
        <fullName evidence="9">Glycosyltransferase family 4 protein</fullName>
    </submittedName>
</protein>
<name>A0A434B018_9BACT</name>
<keyword evidence="5 8" id="KW-1133">Transmembrane helix</keyword>
<feature type="transmembrane region" description="Helical" evidence="8">
    <location>
        <begin position="89"/>
        <end position="106"/>
    </location>
</feature>
<comment type="cofactor">
    <cofactor evidence="7">
        <name>Mg(2+)</name>
        <dbReference type="ChEBI" id="CHEBI:18420"/>
    </cofactor>
</comment>
<dbReference type="RefSeq" id="WP_127342264.1">
    <property type="nucleotide sequence ID" value="NZ_RJJX01000001.1"/>
</dbReference>
<feature type="binding site" evidence="7">
    <location>
        <position position="130"/>
    </location>
    <ligand>
        <name>Mg(2+)</name>
        <dbReference type="ChEBI" id="CHEBI:18420"/>
    </ligand>
</feature>
<dbReference type="OrthoDB" id="9783652at2"/>
<feature type="transmembrane region" description="Helical" evidence="8">
    <location>
        <begin position="290"/>
        <end position="311"/>
    </location>
</feature>
<gene>
    <name evidence="9" type="ORF">DLK05_01845</name>
</gene>
<keyword evidence="4 8" id="KW-0812">Transmembrane</keyword>
<dbReference type="GO" id="GO:0071555">
    <property type="term" value="P:cell wall organization"/>
    <property type="evidence" value="ECO:0007669"/>
    <property type="project" value="TreeGrafter"/>
</dbReference>
<feature type="transmembrane region" description="Helical" evidence="8">
    <location>
        <begin position="164"/>
        <end position="181"/>
    </location>
</feature>
<dbReference type="PANTHER" id="PTHR22926">
    <property type="entry name" value="PHOSPHO-N-ACETYLMURAMOYL-PENTAPEPTIDE-TRANSFERASE"/>
    <property type="match status" value="1"/>
</dbReference>
<organism evidence="9 10">
    <name type="scientific">Ancylomarina longa</name>
    <dbReference type="NCBI Taxonomy" id="2487017"/>
    <lineage>
        <taxon>Bacteria</taxon>
        <taxon>Pseudomonadati</taxon>
        <taxon>Bacteroidota</taxon>
        <taxon>Bacteroidia</taxon>
        <taxon>Marinilabiliales</taxon>
        <taxon>Marinifilaceae</taxon>
        <taxon>Ancylomarina</taxon>
    </lineage>
</organism>
<dbReference type="CDD" id="cd06854">
    <property type="entry name" value="GT_WbpL_WbcO_like"/>
    <property type="match status" value="1"/>
</dbReference>
<evidence type="ECO:0000256" key="4">
    <source>
        <dbReference type="ARBA" id="ARBA00022692"/>
    </source>
</evidence>
<evidence type="ECO:0000256" key="5">
    <source>
        <dbReference type="ARBA" id="ARBA00022989"/>
    </source>
</evidence>
<dbReference type="GO" id="GO:0005886">
    <property type="term" value="C:plasma membrane"/>
    <property type="evidence" value="ECO:0007669"/>
    <property type="project" value="UniProtKB-SubCell"/>
</dbReference>
<feature type="transmembrane region" description="Helical" evidence="8">
    <location>
        <begin position="112"/>
        <end position="132"/>
    </location>
</feature>
<feature type="transmembrane region" description="Helical" evidence="8">
    <location>
        <begin position="188"/>
        <end position="209"/>
    </location>
</feature>
<feature type="binding site" evidence="7">
    <location>
        <position position="191"/>
    </location>
    <ligand>
        <name>Mg(2+)</name>
        <dbReference type="ChEBI" id="CHEBI:18420"/>
    </ligand>
</feature>
<feature type="transmembrane region" description="Helical" evidence="8">
    <location>
        <begin position="39"/>
        <end position="58"/>
    </location>
</feature>
<keyword evidence="6 8" id="KW-0472">Membrane</keyword>
<evidence type="ECO:0000256" key="3">
    <source>
        <dbReference type="ARBA" id="ARBA00022679"/>
    </source>
</evidence>
<dbReference type="GO" id="GO:0009103">
    <property type="term" value="P:lipopolysaccharide biosynthetic process"/>
    <property type="evidence" value="ECO:0007669"/>
    <property type="project" value="TreeGrafter"/>
</dbReference>
<sequence length="322" mass="36632">MYYILISLILIAIILIYFKIADRFNIIDKPNQRSSHTSITLRGGGIIFYFGVLSFFIYSGFQYSWFFLGLTLITLISFLDDILTLSNKLRLSVHLIAMALLFYQLNLFDQPWYWIVMAFILFIGITNAYNFMDGINGITGVYSIAVLAGLWMLNNYHVNFIENDLIYCTSLSVMVFNFYNFRKKAKCFAGDVGSIAIAFILLFMIGKLLLVQPSIVPVLLLGVYGVDSVLTIIHRLLLKENIFQAHRKHLYQILANEAKVPHLLVASAYALVQLALNFVVLLLLKVDVGIAAIILLVLSVLLILAVIYIIVKRKYFHLHQLA</sequence>
<evidence type="ECO:0000313" key="10">
    <source>
        <dbReference type="Proteomes" id="UP000282985"/>
    </source>
</evidence>
<dbReference type="Pfam" id="PF00953">
    <property type="entry name" value="Glycos_transf_4"/>
    <property type="match status" value="1"/>
</dbReference>
<feature type="transmembrane region" description="Helical" evidence="8">
    <location>
        <begin position="64"/>
        <end position="82"/>
    </location>
</feature>
<comment type="caution">
    <text evidence="9">The sequence shown here is derived from an EMBL/GenBank/DDBJ whole genome shotgun (WGS) entry which is preliminary data.</text>
</comment>
<keyword evidence="7" id="KW-0460">Magnesium</keyword>
<keyword evidence="2" id="KW-1003">Cell membrane</keyword>
<accession>A0A434B018</accession>
<evidence type="ECO:0000256" key="1">
    <source>
        <dbReference type="ARBA" id="ARBA00004651"/>
    </source>
</evidence>
<dbReference type="InterPro" id="IPR000715">
    <property type="entry name" value="Glycosyl_transferase_4"/>
</dbReference>
<dbReference type="PANTHER" id="PTHR22926:SF3">
    <property type="entry name" value="UNDECAPRENYL-PHOSPHATE ALPHA-N-ACETYLGLUCOSAMINYL 1-PHOSPHATE TRANSFERASE"/>
    <property type="match status" value="1"/>
</dbReference>
<dbReference type="EMBL" id="RJJX01000001">
    <property type="protein sequence ID" value="RUT80124.1"/>
    <property type="molecule type" value="Genomic_DNA"/>
</dbReference>
<keyword evidence="3 9" id="KW-0808">Transferase</keyword>
<evidence type="ECO:0000313" key="9">
    <source>
        <dbReference type="EMBL" id="RUT80124.1"/>
    </source>
</evidence>
<keyword evidence="10" id="KW-1185">Reference proteome</keyword>
<dbReference type="GO" id="GO:0046872">
    <property type="term" value="F:metal ion binding"/>
    <property type="evidence" value="ECO:0007669"/>
    <property type="project" value="UniProtKB-KW"/>
</dbReference>
<reference evidence="9 10" key="1">
    <citation type="submission" date="2018-11" db="EMBL/GenBank/DDBJ databases">
        <title>Parancylomarina longa gen. nov., sp. nov., isolated from sediments of southern Okinawa.</title>
        <authorList>
            <person name="Fu T."/>
        </authorList>
    </citation>
    <scope>NUCLEOTIDE SEQUENCE [LARGE SCALE GENOMIC DNA]</scope>
    <source>
        <strain evidence="9 10">T3-2 S1-C</strain>
    </source>
</reference>
<evidence type="ECO:0000256" key="8">
    <source>
        <dbReference type="SAM" id="Phobius"/>
    </source>
</evidence>
<feature type="transmembrane region" description="Helical" evidence="8">
    <location>
        <begin position="263"/>
        <end position="284"/>
    </location>
</feature>
<feature type="transmembrane region" description="Helical" evidence="8">
    <location>
        <begin position="139"/>
        <end position="158"/>
    </location>
</feature>
<evidence type="ECO:0000256" key="7">
    <source>
        <dbReference type="PIRSR" id="PIRSR600715-1"/>
    </source>
</evidence>
<feature type="transmembrane region" description="Helical" evidence="8">
    <location>
        <begin position="215"/>
        <end position="238"/>
    </location>
</feature>
<comment type="subcellular location">
    <subcellularLocation>
        <location evidence="1">Cell membrane</location>
        <topology evidence="1">Multi-pass membrane protein</topology>
    </subcellularLocation>
</comment>
<proteinExistence type="predicted"/>
<dbReference type="GO" id="GO:0016780">
    <property type="term" value="F:phosphotransferase activity, for other substituted phosphate groups"/>
    <property type="evidence" value="ECO:0007669"/>
    <property type="project" value="InterPro"/>
</dbReference>
<feature type="transmembrane region" description="Helical" evidence="8">
    <location>
        <begin position="6"/>
        <end position="27"/>
    </location>
</feature>
<dbReference type="AlphaFoldDB" id="A0A434B018"/>
<dbReference type="GO" id="GO:0044038">
    <property type="term" value="P:cell wall macromolecule biosynthetic process"/>
    <property type="evidence" value="ECO:0007669"/>
    <property type="project" value="TreeGrafter"/>
</dbReference>
<evidence type="ECO:0000256" key="6">
    <source>
        <dbReference type="ARBA" id="ARBA00023136"/>
    </source>
</evidence>
<keyword evidence="7" id="KW-0479">Metal-binding</keyword>
<dbReference type="Proteomes" id="UP000282985">
    <property type="component" value="Unassembled WGS sequence"/>
</dbReference>
<evidence type="ECO:0000256" key="2">
    <source>
        <dbReference type="ARBA" id="ARBA00022475"/>
    </source>
</evidence>